<evidence type="ECO:0000259" key="4">
    <source>
        <dbReference type="PROSITE" id="PS50118"/>
    </source>
</evidence>
<keyword evidence="3" id="KW-0175">Coiled coil</keyword>
<accession>A0A4T0X4E6</accession>
<proteinExistence type="predicted"/>
<dbReference type="Pfam" id="PF00505">
    <property type="entry name" value="HMG_box"/>
    <property type="match status" value="1"/>
</dbReference>
<dbReference type="Gene3D" id="1.10.30.10">
    <property type="entry name" value="High mobility group box domain"/>
    <property type="match status" value="1"/>
</dbReference>
<dbReference type="GO" id="GO:0005634">
    <property type="term" value="C:nucleus"/>
    <property type="evidence" value="ECO:0007669"/>
    <property type="project" value="UniProtKB-UniRule"/>
</dbReference>
<evidence type="ECO:0000256" key="1">
    <source>
        <dbReference type="ARBA" id="ARBA00023125"/>
    </source>
</evidence>
<keyword evidence="1 2" id="KW-0238">DNA-binding</keyword>
<dbReference type="InterPro" id="IPR050342">
    <property type="entry name" value="HMGB"/>
</dbReference>
<evidence type="ECO:0000313" key="5">
    <source>
        <dbReference type="EMBL" id="TID30306.1"/>
    </source>
</evidence>
<feature type="coiled-coil region" evidence="3">
    <location>
        <begin position="134"/>
        <end position="161"/>
    </location>
</feature>
<dbReference type="InterPro" id="IPR009071">
    <property type="entry name" value="HMG_box_dom"/>
</dbReference>
<dbReference type="PANTHER" id="PTHR48112">
    <property type="entry name" value="HIGH MOBILITY GROUP PROTEIN DSP1"/>
    <property type="match status" value="1"/>
</dbReference>
<dbReference type="GO" id="GO:0003677">
    <property type="term" value="F:DNA binding"/>
    <property type="evidence" value="ECO:0007669"/>
    <property type="project" value="UniProtKB-UniRule"/>
</dbReference>
<organism evidence="5 6">
    <name type="scientific">Pichia inconspicua</name>
    <dbReference type="NCBI Taxonomy" id="52247"/>
    <lineage>
        <taxon>Eukaryota</taxon>
        <taxon>Fungi</taxon>
        <taxon>Dikarya</taxon>
        <taxon>Ascomycota</taxon>
        <taxon>Saccharomycotina</taxon>
        <taxon>Pichiomycetes</taxon>
        <taxon>Pichiales</taxon>
        <taxon>Pichiaceae</taxon>
        <taxon>Pichia</taxon>
    </lineage>
</organism>
<dbReference type="Proteomes" id="UP000307173">
    <property type="component" value="Unassembled WGS sequence"/>
</dbReference>
<keyword evidence="2" id="KW-0539">Nucleus</keyword>
<protein>
    <recommendedName>
        <fullName evidence="4">HMG box domain-containing protein</fullName>
    </recommendedName>
</protein>
<feature type="DNA-binding region" description="HMG box" evidence="2">
    <location>
        <begin position="84"/>
        <end position="152"/>
    </location>
</feature>
<evidence type="ECO:0000313" key="6">
    <source>
        <dbReference type="Proteomes" id="UP000307173"/>
    </source>
</evidence>
<dbReference type="OrthoDB" id="5550281at2759"/>
<dbReference type="PRINTS" id="PR00886">
    <property type="entry name" value="HIGHMOBLTY12"/>
</dbReference>
<dbReference type="PROSITE" id="PS50118">
    <property type="entry name" value="HMG_BOX_2"/>
    <property type="match status" value="1"/>
</dbReference>
<dbReference type="SMART" id="SM00398">
    <property type="entry name" value="HMG"/>
    <property type="match status" value="1"/>
</dbReference>
<keyword evidence="6" id="KW-1185">Reference proteome</keyword>
<sequence>MSHDPSSAELKLAKDNLVASLYDLSKAAQGVTKNAYNFLSLLEGEPLDSNTFLKRELAHAAASVNPLNFTKSGRPKPLKDPNAPKKPLTSYILFFNHLRSTVAQANPGLTQTDIAKEVSRQWKEISEEDKSYWKGLYEKEREKYEQEIKLYNESKEALQHAHDVQQMAEMVNMVDMEGLEGIELPPKKKSKKSKK</sequence>
<dbReference type="CDD" id="cd00084">
    <property type="entry name" value="HMG-box_SF"/>
    <property type="match status" value="1"/>
</dbReference>
<evidence type="ECO:0000256" key="3">
    <source>
        <dbReference type="SAM" id="Coils"/>
    </source>
</evidence>
<reference evidence="5 6" key="1">
    <citation type="journal article" date="2019" name="Front. Genet.">
        <title>Whole-Genome Sequencing of the Opportunistic Yeast Pathogen Candida inconspicua Uncovers Its Hybrid Origin.</title>
        <authorList>
            <person name="Mixao V."/>
            <person name="Hansen A.P."/>
            <person name="Saus E."/>
            <person name="Boekhout T."/>
            <person name="Lass-Florl C."/>
            <person name="Gabaldon T."/>
        </authorList>
    </citation>
    <scope>NUCLEOTIDE SEQUENCE [LARGE SCALE GENOMIC DNA]</scope>
    <source>
        <strain evidence="5 6">CBS 180</strain>
    </source>
</reference>
<comment type="caution">
    <text evidence="5">The sequence shown here is derived from an EMBL/GenBank/DDBJ whole genome shotgun (WGS) entry which is preliminary data.</text>
</comment>
<name>A0A4T0X4E6_9ASCO</name>
<dbReference type="AlphaFoldDB" id="A0A4T0X4E6"/>
<dbReference type="InterPro" id="IPR036910">
    <property type="entry name" value="HMG_box_dom_sf"/>
</dbReference>
<feature type="domain" description="HMG box" evidence="4">
    <location>
        <begin position="84"/>
        <end position="152"/>
    </location>
</feature>
<dbReference type="STRING" id="52247.A0A4T0X4E6"/>
<dbReference type="EMBL" id="SELW01000165">
    <property type="protein sequence ID" value="TID30306.1"/>
    <property type="molecule type" value="Genomic_DNA"/>
</dbReference>
<evidence type="ECO:0000256" key="2">
    <source>
        <dbReference type="PROSITE-ProRule" id="PRU00267"/>
    </source>
</evidence>
<dbReference type="SUPFAM" id="SSF47095">
    <property type="entry name" value="HMG-box"/>
    <property type="match status" value="1"/>
</dbReference>
<gene>
    <name evidence="5" type="ORF">CANINC_001093</name>
</gene>